<feature type="signal peptide" evidence="1">
    <location>
        <begin position="1"/>
        <end position="19"/>
    </location>
</feature>
<name>A0A0K1EAA3_CHOCO</name>
<evidence type="ECO:0000256" key="1">
    <source>
        <dbReference type="SAM" id="SignalP"/>
    </source>
</evidence>
<keyword evidence="1" id="KW-0732">Signal</keyword>
<sequence>MYRNIMLAAIALCALGATACSTYSAAVPSVEGKAYIKGAGLFGQTMYHCDAAGGKPVCKELEEQE</sequence>
<dbReference type="RefSeq" id="WP_156338366.1">
    <property type="nucleotide sequence ID" value="NZ_CP012159.1"/>
</dbReference>
<evidence type="ECO:0000313" key="3">
    <source>
        <dbReference type="Proteomes" id="UP000067626"/>
    </source>
</evidence>
<evidence type="ECO:0000313" key="2">
    <source>
        <dbReference type="EMBL" id="AKT37592.1"/>
    </source>
</evidence>
<protein>
    <recommendedName>
        <fullName evidence="4">Lipoprotein</fullName>
    </recommendedName>
</protein>
<dbReference type="AlphaFoldDB" id="A0A0K1EAA3"/>
<dbReference type="KEGG" id="ccro:CMC5_017330"/>
<dbReference type="OrthoDB" id="9943554at2"/>
<reference evidence="2 3" key="1">
    <citation type="submission" date="2015-07" db="EMBL/GenBank/DDBJ databases">
        <title>Genome analysis of myxobacterium Chondromyces crocatus Cm c5 reveals a high potential for natural compound synthesis and the genetic basis for the loss of fruiting body formation.</title>
        <authorList>
            <person name="Zaburannyi N."/>
            <person name="Bunk B."/>
            <person name="Maier J."/>
            <person name="Overmann J."/>
            <person name="Mueller R."/>
        </authorList>
    </citation>
    <scope>NUCLEOTIDE SEQUENCE [LARGE SCALE GENOMIC DNA]</scope>
    <source>
        <strain evidence="2 3">Cm c5</strain>
    </source>
</reference>
<gene>
    <name evidence="2" type="ORF">CMC5_017330</name>
</gene>
<proteinExistence type="predicted"/>
<dbReference type="PROSITE" id="PS51257">
    <property type="entry name" value="PROKAR_LIPOPROTEIN"/>
    <property type="match status" value="1"/>
</dbReference>
<dbReference type="EMBL" id="CP012159">
    <property type="protein sequence ID" value="AKT37592.1"/>
    <property type="molecule type" value="Genomic_DNA"/>
</dbReference>
<organism evidence="2 3">
    <name type="scientific">Chondromyces crocatus</name>
    <dbReference type="NCBI Taxonomy" id="52"/>
    <lineage>
        <taxon>Bacteria</taxon>
        <taxon>Pseudomonadati</taxon>
        <taxon>Myxococcota</taxon>
        <taxon>Polyangia</taxon>
        <taxon>Polyangiales</taxon>
        <taxon>Polyangiaceae</taxon>
        <taxon>Chondromyces</taxon>
    </lineage>
</organism>
<evidence type="ECO:0008006" key="4">
    <source>
        <dbReference type="Google" id="ProtNLM"/>
    </source>
</evidence>
<dbReference type="Proteomes" id="UP000067626">
    <property type="component" value="Chromosome"/>
</dbReference>
<accession>A0A0K1EAA3</accession>
<keyword evidence="3" id="KW-1185">Reference proteome</keyword>
<feature type="chain" id="PRO_5005459147" description="Lipoprotein" evidence="1">
    <location>
        <begin position="20"/>
        <end position="65"/>
    </location>
</feature>